<sequence>MAGVVKFLAVNELPLRGDCETCDSEEDCIAAGLFAKLFKYMLEKDKYLADITSGIPQNAKYTSKTIQNEVIEILASMVLKKIKQKYDTADSAAFCLKSDGTRDRCNTENLSVIIRFVCNGVPEEHLIDLLELQQLDADYITTEILQHLSESGYSADNIMSQCYDGASVMSGVRGGVQALLQQRLDRHIPYIHCYNHQLHLTVIHAIQSEPCAKRFFDLSGSLHSFFRHHFVSQRYNCPYLKRLLEIRWTSHYEVTKCVVDNEEIILDILFKVSNDDNGSADLAKESSGLLSQLKRRHFFKIGKFLIHLLAILKPANAILQSQHVDLCSAAEVVQGCLGALKNLRENDIEFQQYCADMSTVEPSPKRLRTVNPSYGDSVIFSPLGQEGQSGSECATAALRRQMLNILDTAVSEIENRFSTKNLQLMQDLSGLMPKSNKFLDIQLLEPLCSLAGVAKTELQNEILVARPMLSKKLPSVAECSAVCKLLQEYKDAFAGLHKFCVSTASCE</sequence>
<reference evidence="2" key="1">
    <citation type="submission" date="2025-08" db="UniProtKB">
        <authorList>
            <consortium name="Ensembl"/>
        </authorList>
    </citation>
    <scope>IDENTIFICATION</scope>
</reference>
<dbReference type="PANTHER" id="PTHR45749">
    <property type="match status" value="1"/>
</dbReference>
<protein>
    <recommendedName>
        <fullName evidence="1">DUF4371 domain-containing protein</fullName>
    </recommendedName>
</protein>
<accession>A0A8C2BET5</accession>
<dbReference type="AlphaFoldDB" id="A0A8C2BET5"/>
<dbReference type="InterPro" id="IPR012337">
    <property type="entry name" value="RNaseH-like_sf"/>
</dbReference>
<dbReference type="Ensembl" id="ENSCCRT00015123215.1">
    <property type="protein sequence ID" value="ENSCCRP00015119424.1"/>
    <property type="gene ID" value="ENSCCRG00015047026.1"/>
</dbReference>
<name>A0A8C2BET5_CYPCA</name>
<evidence type="ECO:0000313" key="3">
    <source>
        <dbReference type="Proteomes" id="UP000694700"/>
    </source>
</evidence>
<dbReference type="InterPro" id="IPR025398">
    <property type="entry name" value="DUF4371"/>
</dbReference>
<feature type="domain" description="DUF4371" evidence="1">
    <location>
        <begin position="4"/>
        <end position="171"/>
    </location>
</feature>
<dbReference type="Proteomes" id="UP000694700">
    <property type="component" value="Unplaced"/>
</dbReference>
<dbReference type="Pfam" id="PF14291">
    <property type="entry name" value="DUF4371"/>
    <property type="match status" value="1"/>
</dbReference>
<organism evidence="2 3">
    <name type="scientific">Cyprinus carpio</name>
    <name type="common">Common carp</name>
    <dbReference type="NCBI Taxonomy" id="7962"/>
    <lineage>
        <taxon>Eukaryota</taxon>
        <taxon>Metazoa</taxon>
        <taxon>Chordata</taxon>
        <taxon>Craniata</taxon>
        <taxon>Vertebrata</taxon>
        <taxon>Euteleostomi</taxon>
        <taxon>Actinopterygii</taxon>
        <taxon>Neopterygii</taxon>
        <taxon>Teleostei</taxon>
        <taxon>Ostariophysi</taxon>
        <taxon>Cypriniformes</taxon>
        <taxon>Cyprinidae</taxon>
        <taxon>Cyprininae</taxon>
        <taxon>Cyprinus</taxon>
    </lineage>
</organism>
<dbReference type="SUPFAM" id="SSF53098">
    <property type="entry name" value="Ribonuclease H-like"/>
    <property type="match status" value="1"/>
</dbReference>
<proteinExistence type="predicted"/>
<evidence type="ECO:0000313" key="2">
    <source>
        <dbReference type="Ensembl" id="ENSCCRP00015119424.1"/>
    </source>
</evidence>
<evidence type="ECO:0000259" key="1">
    <source>
        <dbReference type="Pfam" id="PF14291"/>
    </source>
</evidence>
<dbReference type="PANTHER" id="PTHR45749:SF21">
    <property type="entry name" value="DUF4371 DOMAIN-CONTAINING PROTEIN"/>
    <property type="match status" value="1"/>
</dbReference>